<evidence type="ECO:0000313" key="2">
    <source>
        <dbReference type="Proteomes" id="UP001314903"/>
    </source>
</evidence>
<dbReference type="CDD" id="cd03413">
    <property type="entry name" value="CbiK_C"/>
    <property type="match status" value="1"/>
</dbReference>
<dbReference type="CDD" id="cd03412">
    <property type="entry name" value="CbiK_N"/>
    <property type="match status" value="1"/>
</dbReference>
<keyword evidence="2" id="KW-1185">Reference proteome</keyword>
<dbReference type="GO" id="GO:0016852">
    <property type="term" value="F:sirohydrochlorin cobaltochelatase activity"/>
    <property type="evidence" value="ECO:0007669"/>
    <property type="project" value="UniProtKB-EC"/>
</dbReference>
<dbReference type="Proteomes" id="UP001314903">
    <property type="component" value="Unassembled WGS sequence"/>
</dbReference>
<keyword evidence="1" id="KW-0456">Lyase</keyword>
<proteinExistence type="predicted"/>
<dbReference type="PIRSF" id="PIRSF033579">
    <property type="entry name" value="Anaer_Co_chel"/>
    <property type="match status" value="1"/>
</dbReference>
<dbReference type="RefSeq" id="WP_209661338.1">
    <property type="nucleotide sequence ID" value="NZ_JAGGLI010000025.1"/>
</dbReference>
<dbReference type="EMBL" id="JAGGLI010000025">
    <property type="protein sequence ID" value="MBP2028285.1"/>
    <property type="molecule type" value="Genomic_DNA"/>
</dbReference>
<sequence length="260" mass="29973">MKKGILVTSFGTSYPETREKTIGAIENHIKEKFSDFEVRRAFTSSMVRKKIEKNEGIKIDDVDEALKKMKEDGFEEIYISSLHIIPGHEYKKVTHGAYRNKEGLNKIECARPLLYSKEHYDEVVSFIEEIANDLDKDEALVLMGHGSDHAANSAYVMMQYLMDRNPNTIHSYMGTVEGYPEIEDVLKEMKSYGYKKVKLMPFMIVAGDHAINDMASDEEDSWKTIFEKEGYEVETILKGLGEFETIRKIFAERLKETIEK</sequence>
<dbReference type="Gene3D" id="3.40.50.1400">
    <property type="match status" value="2"/>
</dbReference>
<gene>
    <name evidence="1" type="ORF">J2Z35_002086</name>
</gene>
<accession>A0ABS4KKH2</accession>
<dbReference type="InterPro" id="IPR010388">
    <property type="entry name" value="Anaerobic_Co-chelatase"/>
</dbReference>
<reference evidence="1 2" key="1">
    <citation type="submission" date="2021-03" db="EMBL/GenBank/DDBJ databases">
        <title>Genomic Encyclopedia of Type Strains, Phase IV (KMG-IV): sequencing the most valuable type-strain genomes for metagenomic binning, comparative biology and taxonomic classification.</title>
        <authorList>
            <person name="Goeker M."/>
        </authorList>
    </citation>
    <scope>NUCLEOTIDE SEQUENCE [LARGE SCALE GENOMIC DNA]</scope>
    <source>
        <strain evidence="1 2">DSM 27512</strain>
    </source>
</reference>
<comment type="caution">
    <text evidence="1">The sequence shown here is derived from an EMBL/GenBank/DDBJ whole genome shotgun (WGS) entry which is preliminary data.</text>
</comment>
<dbReference type="SUPFAM" id="SSF53800">
    <property type="entry name" value="Chelatase"/>
    <property type="match status" value="1"/>
</dbReference>
<name>A0ABS4KKH2_9FIRM</name>
<dbReference type="Pfam" id="PF06180">
    <property type="entry name" value="CbiK"/>
    <property type="match status" value="1"/>
</dbReference>
<organism evidence="1 2">
    <name type="scientific">Acetoanaerobium pronyense</name>
    <dbReference type="NCBI Taxonomy" id="1482736"/>
    <lineage>
        <taxon>Bacteria</taxon>
        <taxon>Bacillati</taxon>
        <taxon>Bacillota</taxon>
        <taxon>Clostridia</taxon>
        <taxon>Peptostreptococcales</taxon>
        <taxon>Filifactoraceae</taxon>
        <taxon>Acetoanaerobium</taxon>
    </lineage>
</organism>
<protein>
    <submittedName>
        <fullName evidence="1">Sirohydrochlorin cobaltochelatase</fullName>
        <ecNumber evidence="1">4.99.1.3</ecNumber>
    </submittedName>
</protein>
<dbReference type="EC" id="4.99.1.3" evidence="1"/>
<evidence type="ECO:0000313" key="1">
    <source>
        <dbReference type="EMBL" id="MBP2028285.1"/>
    </source>
</evidence>